<gene>
    <name evidence="3" type="ORF">K2173_028472</name>
</gene>
<dbReference type="InterPro" id="IPR001563">
    <property type="entry name" value="Peptidase_S10"/>
</dbReference>
<dbReference type="EMBL" id="JAIWQS010000002">
    <property type="protein sequence ID" value="KAJ8773295.1"/>
    <property type="molecule type" value="Genomic_DNA"/>
</dbReference>
<reference evidence="3 4" key="1">
    <citation type="submission" date="2021-09" db="EMBL/GenBank/DDBJ databases">
        <title>Genomic insights and catalytic innovation underlie evolution of tropane alkaloids biosynthesis.</title>
        <authorList>
            <person name="Wang Y.-J."/>
            <person name="Tian T."/>
            <person name="Huang J.-P."/>
            <person name="Huang S.-X."/>
        </authorList>
    </citation>
    <scope>NUCLEOTIDE SEQUENCE [LARGE SCALE GENOMIC DNA]</scope>
    <source>
        <strain evidence="3">KIB-2018</strain>
        <tissue evidence="3">Leaf</tissue>
    </source>
</reference>
<dbReference type="Gene3D" id="3.40.50.12670">
    <property type="match status" value="1"/>
</dbReference>
<dbReference type="Gene3D" id="3.40.50.1820">
    <property type="entry name" value="alpha/beta hydrolase"/>
    <property type="match status" value="1"/>
</dbReference>
<dbReference type="Pfam" id="PF00450">
    <property type="entry name" value="Peptidase_S10"/>
    <property type="match status" value="1"/>
</dbReference>
<dbReference type="AlphaFoldDB" id="A0AAV8U5Q4"/>
<dbReference type="InterPro" id="IPR029058">
    <property type="entry name" value="AB_hydrolase_fold"/>
</dbReference>
<evidence type="ECO:0000313" key="4">
    <source>
        <dbReference type="Proteomes" id="UP001159364"/>
    </source>
</evidence>
<dbReference type="GO" id="GO:0004185">
    <property type="term" value="F:serine-type carboxypeptidase activity"/>
    <property type="evidence" value="ECO:0007669"/>
    <property type="project" value="InterPro"/>
</dbReference>
<feature type="signal peptide" evidence="2">
    <location>
        <begin position="1"/>
        <end position="28"/>
    </location>
</feature>
<dbReference type="FunFam" id="3.40.50.12670:FF:000002">
    <property type="entry name" value="Carboxypeptidase"/>
    <property type="match status" value="1"/>
</dbReference>
<evidence type="ECO:0000256" key="1">
    <source>
        <dbReference type="ARBA" id="ARBA00009431"/>
    </source>
</evidence>
<keyword evidence="2" id="KW-0732">Signal</keyword>
<sequence>MATSRNMINPSFYVLFMLLHYWLQLAASSLVNRLPGFQGPLPFHFETGYIGVGESEDVQLFYYFVKSERNATEDPLVFWLTGGPGCSGFSGLVFEIGPLNFKVVEYNGSLPTLVYNPYSWTKVSSIIFMDLPVGTGYSYGRTARAFHSSDYLSVSHADEFLRRWLKDHPEFISNPLYVGGDSYSGLTVPAIGKHISDANEAGSTPPINLKGALVGNPSTDSTVDYNSRVPYAHRVGLISDELYQLLKNSCGNNYFNPDPSNTECTKNVMKYYQCTFAINPVHILEPICGFASPRPEQMLNKRRSLYRDYVHLDQILPTIGCRNYAYLLCKYWMDDKNVRKALDIREGSIGQWLRCNYGISYETNIQSSTEYHAYLGKKGYRILVYSGDHDMTVPYVGTQEWIRSLNYSIVDDWRPWWLNYQIAGYTRTYSNRLTFATLKVTEGIYSLPLFSFPVIISGPSGFCREQVTPLQSTRDLRLWPCTQGGYLRSLFNYVFSASTQTLESEYRFRDIIGNS</sequence>
<comment type="caution">
    <text evidence="3">The sequence shown here is derived from an EMBL/GenBank/DDBJ whole genome shotgun (WGS) entry which is preliminary data.</text>
</comment>
<comment type="similarity">
    <text evidence="1">Belongs to the peptidase S10 family.</text>
</comment>
<keyword evidence="4" id="KW-1185">Reference proteome</keyword>
<dbReference type="SUPFAM" id="SSF53474">
    <property type="entry name" value="alpha/beta-Hydrolases"/>
    <property type="match status" value="1"/>
</dbReference>
<accession>A0AAV8U5Q4</accession>
<evidence type="ECO:0000313" key="3">
    <source>
        <dbReference type="EMBL" id="KAJ8773295.1"/>
    </source>
</evidence>
<organism evidence="3 4">
    <name type="scientific">Erythroxylum novogranatense</name>
    <dbReference type="NCBI Taxonomy" id="1862640"/>
    <lineage>
        <taxon>Eukaryota</taxon>
        <taxon>Viridiplantae</taxon>
        <taxon>Streptophyta</taxon>
        <taxon>Embryophyta</taxon>
        <taxon>Tracheophyta</taxon>
        <taxon>Spermatophyta</taxon>
        <taxon>Magnoliopsida</taxon>
        <taxon>eudicotyledons</taxon>
        <taxon>Gunneridae</taxon>
        <taxon>Pentapetalae</taxon>
        <taxon>rosids</taxon>
        <taxon>fabids</taxon>
        <taxon>Malpighiales</taxon>
        <taxon>Erythroxylaceae</taxon>
        <taxon>Erythroxylum</taxon>
    </lineage>
</organism>
<dbReference type="GO" id="GO:0006508">
    <property type="term" value="P:proteolysis"/>
    <property type="evidence" value="ECO:0007669"/>
    <property type="project" value="InterPro"/>
</dbReference>
<evidence type="ECO:0008006" key="5">
    <source>
        <dbReference type="Google" id="ProtNLM"/>
    </source>
</evidence>
<evidence type="ECO:0000256" key="2">
    <source>
        <dbReference type="SAM" id="SignalP"/>
    </source>
</evidence>
<dbReference type="Proteomes" id="UP001159364">
    <property type="component" value="Linkage Group LG02"/>
</dbReference>
<dbReference type="PANTHER" id="PTHR11802">
    <property type="entry name" value="SERINE PROTEASE FAMILY S10 SERINE CARBOXYPEPTIDASE"/>
    <property type="match status" value="1"/>
</dbReference>
<proteinExistence type="inferred from homology"/>
<dbReference type="FunFam" id="3.40.50.1820:FF:000072">
    <property type="entry name" value="Serine carboxypeptidase-like 19"/>
    <property type="match status" value="1"/>
</dbReference>
<name>A0AAV8U5Q4_9ROSI</name>
<feature type="chain" id="PRO_5043989837" description="Serine carboxypeptidase-like 7" evidence="2">
    <location>
        <begin position="29"/>
        <end position="515"/>
    </location>
</feature>
<dbReference type="GO" id="GO:0016747">
    <property type="term" value="F:acyltransferase activity, transferring groups other than amino-acyl groups"/>
    <property type="evidence" value="ECO:0007669"/>
    <property type="project" value="TreeGrafter"/>
</dbReference>
<protein>
    <recommendedName>
        <fullName evidence="5">Serine carboxypeptidase-like 7</fullName>
    </recommendedName>
</protein>
<dbReference type="PRINTS" id="PR00724">
    <property type="entry name" value="CRBOXYPTASEC"/>
</dbReference>
<dbReference type="GO" id="GO:0019748">
    <property type="term" value="P:secondary metabolic process"/>
    <property type="evidence" value="ECO:0007669"/>
    <property type="project" value="TreeGrafter"/>
</dbReference>
<dbReference type="PANTHER" id="PTHR11802:SF29">
    <property type="entry name" value="SERINE CARBOXYPEPTIDASE-LIKE 19"/>
    <property type="match status" value="1"/>
</dbReference>